<feature type="transmembrane region" description="Helical" evidence="13">
    <location>
        <begin position="44"/>
        <end position="64"/>
    </location>
</feature>
<evidence type="ECO:0000256" key="5">
    <source>
        <dbReference type="ARBA" id="ARBA00022692"/>
    </source>
</evidence>
<dbReference type="Proteomes" id="UP000305541">
    <property type="component" value="Unassembled WGS sequence"/>
</dbReference>
<evidence type="ECO:0000256" key="2">
    <source>
        <dbReference type="ARBA" id="ARBA00006920"/>
    </source>
</evidence>
<dbReference type="GO" id="GO:0016020">
    <property type="term" value="C:membrane"/>
    <property type="evidence" value="ECO:0007669"/>
    <property type="project" value="UniProtKB-SubCell"/>
</dbReference>
<feature type="transmembrane region" description="Helical" evidence="13">
    <location>
        <begin position="12"/>
        <end position="29"/>
    </location>
</feature>
<keyword evidence="10 13" id="KW-0472">Membrane</keyword>
<dbReference type="Pfam" id="PF06736">
    <property type="entry name" value="TMEM175"/>
    <property type="match status" value="1"/>
</dbReference>
<evidence type="ECO:0000256" key="9">
    <source>
        <dbReference type="ARBA" id="ARBA00023065"/>
    </source>
</evidence>
<comment type="catalytic activity">
    <reaction evidence="12">
        <text>K(+)(in) = K(+)(out)</text>
        <dbReference type="Rhea" id="RHEA:29463"/>
        <dbReference type="ChEBI" id="CHEBI:29103"/>
    </reaction>
</comment>
<dbReference type="PANTHER" id="PTHR31462">
    <property type="entry name" value="ENDOSOMAL/LYSOSOMAL POTASSIUM CHANNEL TMEM175"/>
    <property type="match status" value="1"/>
</dbReference>
<dbReference type="InterPro" id="IPR010617">
    <property type="entry name" value="TMEM175-like"/>
</dbReference>
<evidence type="ECO:0000256" key="10">
    <source>
        <dbReference type="ARBA" id="ARBA00023136"/>
    </source>
</evidence>
<protein>
    <submittedName>
        <fullName evidence="14">DUF1211 domain-containing protein</fullName>
    </submittedName>
</protein>
<keyword evidence="11" id="KW-0407">Ion channel</keyword>
<keyword evidence="3" id="KW-0813">Transport</keyword>
<gene>
    <name evidence="14" type="ORF">FEZ51_04025</name>
</gene>
<feature type="transmembrane region" description="Helical" evidence="13">
    <location>
        <begin position="104"/>
        <end position="125"/>
    </location>
</feature>
<organism evidence="14 15">
    <name type="scientific">Pediococcus stilesii</name>
    <dbReference type="NCBI Taxonomy" id="331679"/>
    <lineage>
        <taxon>Bacteria</taxon>
        <taxon>Bacillati</taxon>
        <taxon>Bacillota</taxon>
        <taxon>Bacilli</taxon>
        <taxon>Lactobacillales</taxon>
        <taxon>Lactobacillaceae</taxon>
        <taxon>Pediococcus</taxon>
    </lineage>
</organism>
<evidence type="ECO:0000256" key="3">
    <source>
        <dbReference type="ARBA" id="ARBA00022448"/>
    </source>
</evidence>
<comment type="similarity">
    <text evidence="2">Belongs to the TMEM175 family.</text>
</comment>
<proteinExistence type="inferred from homology"/>
<dbReference type="GO" id="GO:0005267">
    <property type="term" value="F:potassium channel activity"/>
    <property type="evidence" value="ECO:0007669"/>
    <property type="project" value="UniProtKB-KW"/>
</dbReference>
<feature type="transmembrane region" description="Helical" evidence="13">
    <location>
        <begin position="76"/>
        <end position="98"/>
    </location>
</feature>
<keyword evidence="4" id="KW-0633">Potassium transport</keyword>
<comment type="caution">
    <text evidence="14">The sequence shown here is derived from an EMBL/GenBank/DDBJ whole genome shotgun (WGS) entry which is preliminary data.</text>
</comment>
<dbReference type="AlphaFoldDB" id="A0A5R9BW69"/>
<evidence type="ECO:0000256" key="4">
    <source>
        <dbReference type="ARBA" id="ARBA00022538"/>
    </source>
</evidence>
<evidence type="ECO:0000256" key="11">
    <source>
        <dbReference type="ARBA" id="ARBA00023303"/>
    </source>
</evidence>
<dbReference type="RefSeq" id="WP_138474103.1">
    <property type="nucleotide sequence ID" value="NZ_VBTH01000005.1"/>
</dbReference>
<evidence type="ECO:0000256" key="1">
    <source>
        <dbReference type="ARBA" id="ARBA00004141"/>
    </source>
</evidence>
<evidence type="ECO:0000256" key="8">
    <source>
        <dbReference type="ARBA" id="ARBA00022989"/>
    </source>
</evidence>
<evidence type="ECO:0000256" key="6">
    <source>
        <dbReference type="ARBA" id="ARBA00022826"/>
    </source>
</evidence>
<keyword evidence="7" id="KW-0630">Potassium</keyword>
<dbReference type="GO" id="GO:0015252">
    <property type="term" value="F:proton channel activity"/>
    <property type="evidence" value="ECO:0007669"/>
    <property type="project" value="InterPro"/>
</dbReference>
<sequence length="179" mass="20763">MKKDRFEAFTDGVLAIILTILVLDIHLNSNNHSLKVLINVLPEFAAYIVSFIIIAVMWVNHHYLFLRVKRINHKMIYINILLLFWATILPATTAWFGSDIESELAALLYATNVLFYNLAFLILIYEVQRSNDYLQRKLKYGLISVLFNVLTVLIVFIWPPFILISLLLDVTLWAIQPVI</sequence>
<evidence type="ECO:0000313" key="14">
    <source>
        <dbReference type="EMBL" id="TLQ04815.1"/>
    </source>
</evidence>
<keyword evidence="9" id="KW-0406">Ion transport</keyword>
<dbReference type="OrthoDB" id="7626281at2"/>
<keyword evidence="8 13" id="KW-1133">Transmembrane helix</keyword>
<name>A0A5R9BW69_9LACO</name>
<comment type="subcellular location">
    <subcellularLocation>
        <location evidence="1">Membrane</location>
        <topology evidence="1">Multi-pass membrane protein</topology>
    </subcellularLocation>
</comment>
<evidence type="ECO:0000256" key="13">
    <source>
        <dbReference type="SAM" id="Phobius"/>
    </source>
</evidence>
<keyword evidence="5 13" id="KW-0812">Transmembrane</keyword>
<dbReference type="PANTHER" id="PTHR31462:SF5">
    <property type="entry name" value="ENDOSOMAL_LYSOSOMAL PROTON CHANNEL TMEM175"/>
    <property type="match status" value="1"/>
</dbReference>
<reference evidence="14 15" key="1">
    <citation type="submission" date="2019-05" db="EMBL/GenBank/DDBJ databases">
        <title>The metagenome of a microbial culture collection derived from dairy environment covers the genomic content of the human microbiome.</title>
        <authorList>
            <person name="Roder T."/>
            <person name="Wuthrich D."/>
            <person name="Sattari Z."/>
            <person name="Von Ah U."/>
            <person name="Bar C."/>
            <person name="Ronchi F."/>
            <person name="Macpherson A.J."/>
            <person name="Ganal-Vonarburg S.C."/>
            <person name="Bruggmann R."/>
            <person name="Vergeres G."/>
        </authorList>
    </citation>
    <scope>NUCLEOTIDE SEQUENCE [LARGE SCALE GENOMIC DNA]</scope>
    <source>
        <strain evidence="14 15">FAM 18815</strain>
    </source>
</reference>
<accession>A0A5R9BW69</accession>
<dbReference type="EMBL" id="VBTH01000005">
    <property type="protein sequence ID" value="TLQ04815.1"/>
    <property type="molecule type" value="Genomic_DNA"/>
</dbReference>
<evidence type="ECO:0000256" key="12">
    <source>
        <dbReference type="ARBA" id="ARBA00034430"/>
    </source>
</evidence>
<keyword evidence="6" id="KW-0631">Potassium channel</keyword>
<evidence type="ECO:0000256" key="7">
    <source>
        <dbReference type="ARBA" id="ARBA00022958"/>
    </source>
</evidence>
<evidence type="ECO:0000313" key="15">
    <source>
        <dbReference type="Proteomes" id="UP000305541"/>
    </source>
</evidence>
<feature type="transmembrane region" description="Helical" evidence="13">
    <location>
        <begin position="145"/>
        <end position="168"/>
    </location>
</feature>